<feature type="transmembrane region" description="Helical" evidence="10">
    <location>
        <begin position="293"/>
        <end position="317"/>
    </location>
</feature>
<evidence type="ECO:0000256" key="6">
    <source>
        <dbReference type="ARBA" id="ARBA00023136"/>
    </source>
</evidence>
<evidence type="ECO:0000313" key="12">
    <source>
        <dbReference type="Ensembl" id="ENSCLAP00000000540.1"/>
    </source>
</evidence>
<keyword evidence="3" id="KW-0716">Sensory transduction</keyword>
<keyword evidence="5 10" id="KW-1133">Transmembrane helix</keyword>
<evidence type="ECO:0000256" key="7">
    <source>
        <dbReference type="ARBA" id="ARBA00023170"/>
    </source>
</evidence>
<dbReference type="AlphaFoldDB" id="A0A8C2UME2"/>
<feature type="transmembrane region" description="Helical" evidence="10">
    <location>
        <begin position="323"/>
        <end position="341"/>
    </location>
</feature>
<keyword evidence="8" id="KW-0807">Transducer</keyword>
<reference evidence="12" key="1">
    <citation type="submission" date="2025-08" db="UniProtKB">
        <authorList>
            <consortium name="Ensembl"/>
        </authorList>
    </citation>
    <scope>IDENTIFICATION</scope>
</reference>
<dbReference type="SUPFAM" id="SSF81321">
    <property type="entry name" value="Family A G protein-coupled receptor-like"/>
    <property type="match status" value="1"/>
</dbReference>
<dbReference type="Pfam" id="PF13853">
    <property type="entry name" value="7tm_4"/>
    <property type="match status" value="1"/>
</dbReference>
<dbReference type="PANTHER" id="PTHR26453">
    <property type="entry name" value="OLFACTORY RECEPTOR"/>
    <property type="match status" value="1"/>
</dbReference>
<keyword evidence="13" id="KW-1185">Reference proteome</keyword>
<dbReference type="Ensembl" id="ENSCLAT00000000570.1">
    <property type="protein sequence ID" value="ENSCLAP00000000540.1"/>
    <property type="gene ID" value="ENSCLAG00000000437.1"/>
</dbReference>
<gene>
    <name evidence="12" type="primary">LOC106147476</name>
</gene>
<evidence type="ECO:0000256" key="8">
    <source>
        <dbReference type="ARBA" id="ARBA00023224"/>
    </source>
</evidence>
<dbReference type="InterPro" id="IPR000725">
    <property type="entry name" value="Olfact_rcpt"/>
</dbReference>
<keyword evidence="7" id="KW-0675">Receptor</keyword>
<protein>
    <submittedName>
        <fullName evidence="12">Olfactory receptor 1G1-like</fullName>
    </submittedName>
</protein>
<proteinExistence type="predicted"/>
<accession>A0A8C2UME2</accession>
<dbReference type="GeneTree" id="ENSGT00940000163437"/>
<evidence type="ECO:0000256" key="1">
    <source>
        <dbReference type="ARBA" id="ARBA00004651"/>
    </source>
</evidence>
<dbReference type="PROSITE" id="PS50262">
    <property type="entry name" value="G_PROTEIN_RECEP_F1_2"/>
    <property type="match status" value="1"/>
</dbReference>
<evidence type="ECO:0000256" key="9">
    <source>
        <dbReference type="SAM" id="MobiDB-lite"/>
    </source>
</evidence>
<evidence type="ECO:0000313" key="13">
    <source>
        <dbReference type="Proteomes" id="UP000694398"/>
    </source>
</evidence>
<comment type="subcellular location">
    <subcellularLocation>
        <location evidence="1">Cell membrane</location>
        <topology evidence="1">Multi-pass membrane protein</topology>
    </subcellularLocation>
</comment>
<evidence type="ECO:0000256" key="4">
    <source>
        <dbReference type="ARBA" id="ARBA00022692"/>
    </source>
</evidence>
<dbReference type="GO" id="GO:0005886">
    <property type="term" value="C:plasma membrane"/>
    <property type="evidence" value="ECO:0007669"/>
    <property type="project" value="UniProtKB-SubCell"/>
</dbReference>
<dbReference type="InterPro" id="IPR017452">
    <property type="entry name" value="GPCR_Rhodpsn_7TM"/>
</dbReference>
<keyword evidence="2" id="KW-1003">Cell membrane</keyword>
<evidence type="ECO:0000256" key="3">
    <source>
        <dbReference type="ARBA" id="ARBA00022606"/>
    </source>
</evidence>
<dbReference type="GO" id="GO:0004984">
    <property type="term" value="F:olfactory receptor activity"/>
    <property type="evidence" value="ECO:0007669"/>
    <property type="project" value="InterPro"/>
</dbReference>
<evidence type="ECO:0000256" key="5">
    <source>
        <dbReference type="ARBA" id="ARBA00022989"/>
    </source>
</evidence>
<dbReference type="Gene3D" id="1.20.1070.10">
    <property type="entry name" value="Rhodopsin 7-helix transmembrane proteins"/>
    <property type="match status" value="1"/>
</dbReference>
<reference evidence="12" key="2">
    <citation type="submission" date="2025-09" db="UniProtKB">
        <authorList>
            <consortium name="Ensembl"/>
        </authorList>
    </citation>
    <scope>IDENTIFICATION</scope>
</reference>
<keyword evidence="6 10" id="KW-0472">Membrane</keyword>
<evidence type="ECO:0000256" key="2">
    <source>
        <dbReference type="ARBA" id="ARBA00022475"/>
    </source>
</evidence>
<dbReference type="Proteomes" id="UP000694398">
    <property type="component" value="Unassembled WGS sequence"/>
</dbReference>
<evidence type="ECO:0000256" key="10">
    <source>
        <dbReference type="SAM" id="Phobius"/>
    </source>
</evidence>
<organism evidence="12 13">
    <name type="scientific">Chinchilla lanigera</name>
    <name type="common">Long-tailed chinchilla</name>
    <name type="synonym">Chinchilla villidera</name>
    <dbReference type="NCBI Taxonomy" id="34839"/>
    <lineage>
        <taxon>Eukaryota</taxon>
        <taxon>Metazoa</taxon>
        <taxon>Chordata</taxon>
        <taxon>Craniata</taxon>
        <taxon>Vertebrata</taxon>
        <taxon>Euteleostomi</taxon>
        <taxon>Mammalia</taxon>
        <taxon>Eutheria</taxon>
        <taxon>Euarchontoglires</taxon>
        <taxon>Glires</taxon>
        <taxon>Rodentia</taxon>
        <taxon>Hystricomorpha</taxon>
        <taxon>Chinchillidae</taxon>
        <taxon>Chinchilla</taxon>
    </lineage>
</organism>
<keyword evidence="4 10" id="KW-0812">Transmembrane</keyword>
<feature type="domain" description="G-protein coupled receptors family 1 profile" evidence="11">
    <location>
        <begin position="272"/>
        <end position="344"/>
    </location>
</feature>
<sequence length="344" mass="38189">MSRRSHGSVRPTSQTSGFPSPALASSPRLCAPSAVPFPGASRSVLLDHIPDWLWFNKPFPVTDPGTRWHGRIPTVPGTVRPSSQESAGTLSSRTGVRGALGHVLLPPPPRILCRPWHSSGPSRIDLCASLPSCPCFTQSGSPVNVTEELCGGLHKAEGLELDRLPPSTVSIRDRPKSLRSKLQLELPYLLLLTVWAGNSLTERIQDQARHPEEELVYDQVQLPPHWTVEKPLEPGNMTRVQHFVLLGLSTRLSTRDALFAVFLALYLLTLLENTLIIYLICRHTELHKPMYFFLGNLSGLEMCYVSVTMPTLLVGLWTGPYRISFMTCMTQLFFFITLIGTECT</sequence>
<dbReference type="GO" id="GO:0007186">
    <property type="term" value="P:G protein-coupled receptor signaling pathway"/>
    <property type="evidence" value="ECO:0007669"/>
    <property type="project" value="InterPro"/>
</dbReference>
<evidence type="ECO:0000259" key="11">
    <source>
        <dbReference type="PROSITE" id="PS50262"/>
    </source>
</evidence>
<feature type="transmembrane region" description="Helical" evidence="10">
    <location>
        <begin position="257"/>
        <end position="281"/>
    </location>
</feature>
<feature type="region of interest" description="Disordered" evidence="9">
    <location>
        <begin position="1"/>
        <end position="24"/>
    </location>
</feature>
<name>A0A8C2UME2_CHILA</name>